<evidence type="ECO:0000256" key="3">
    <source>
        <dbReference type="ARBA" id="ARBA00023125"/>
    </source>
</evidence>
<evidence type="ECO:0000259" key="5">
    <source>
        <dbReference type="PROSITE" id="PS50944"/>
    </source>
</evidence>
<proteinExistence type="inferred from homology"/>
<protein>
    <submittedName>
        <fullName evidence="6">Transcriptional regulator MntR</fullName>
    </submittedName>
</protein>
<feature type="domain" description="HTH dtxR-type" evidence="5">
    <location>
        <begin position="23"/>
        <end position="84"/>
    </location>
</feature>
<comment type="similarity">
    <text evidence="1">Belongs to the DtxR/MntR family.</text>
</comment>
<dbReference type="SMART" id="SM00529">
    <property type="entry name" value="HTH_DTXR"/>
    <property type="match status" value="1"/>
</dbReference>
<dbReference type="AlphaFoldDB" id="M1YQK9"/>
<dbReference type="EMBL" id="LT669839">
    <property type="protein sequence ID" value="SHD75845.1"/>
    <property type="molecule type" value="Genomic_DNA"/>
</dbReference>
<dbReference type="InterPro" id="IPR022687">
    <property type="entry name" value="HTH_DTXR"/>
</dbReference>
<dbReference type="PANTHER" id="PTHR33238">
    <property type="entry name" value="IRON (METAL) DEPENDENT REPRESSOR, DTXR FAMILY"/>
    <property type="match status" value="1"/>
</dbReference>
<dbReference type="Proteomes" id="UP000245423">
    <property type="component" value="Chromosome 1"/>
</dbReference>
<keyword evidence="4" id="KW-0804">Transcription</keyword>
<dbReference type="SUPFAM" id="SSF47979">
    <property type="entry name" value="Iron-dependent repressor protein, dimerization domain"/>
    <property type="match status" value="1"/>
</dbReference>
<gene>
    <name evidence="6" type="primary">mntR</name>
    <name evidence="6" type="ORF">CUESP1_0456</name>
</gene>
<dbReference type="InterPro" id="IPR050536">
    <property type="entry name" value="DtxR_MntR_Metal-Reg"/>
</dbReference>
<dbReference type="GO" id="GO:0046914">
    <property type="term" value="F:transition metal ion binding"/>
    <property type="evidence" value="ECO:0007669"/>
    <property type="project" value="InterPro"/>
</dbReference>
<dbReference type="Pfam" id="PF02742">
    <property type="entry name" value="Fe_dep_repr_C"/>
    <property type="match status" value="1"/>
</dbReference>
<keyword evidence="3" id="KW-0238">DNA-binding</keyword>
<dbReference type="Pfam" id="PF01325">
    <property type="entry name" value="Fe_dep_repress"/>
    <property type="match status" value="1"/>
</dbReference>
<sequence length="169" mass="20217">MSKKDEFYTVRGYKMINSETKLLTSSMEDYLEMIYRICKEEDYIRINQLARNLNVRPSSATKIVQKLRNLGMVEYERYGIIQLTEKGKKVGRFLLKRHNIIDEFLKNIGTEETRLKDTEMIEHSVSINTLQNIHILNKFLFDNPDIMERFEIYKVEYHKGVNSFDFPIY</sequence>
<dbReference type="SUPFAM" id="SSF46785">
    <property type="entry name" value="Winged helix' DNA-binding domain"/>
    <property type="match status" value="1"/>
</dbReference>
<keyword evidence="7" id="KW-1185">Reference proteome</keyword>
<dbReference type="RefSeq" id="WP_005582402.1">
    <property type="nucleotide sequence ID" value="NZ_LT669839.1"/>
</dbReference>
<evidence type="ECO:0000256" key="1">
    <source>
        <dbReference type="ARBA" id="ARBA00007871"/>
    </source>
</evidence>
<dbReference type="GO" id="GO:0046983">
    <property type="term" value="F:protein dimerization activity"/>
    <property type="evidence" value="ECO:0007669"/>
    <property type="project" value="InterPro"/>
</dbReference>
<dbReference type="PANTHER" id="PTHR33238:SF7">
    <property type="entry name" value="IRON-DEPENDENT TRANSCRIPTIONAL REGULATOR"/>
    <property type="match status" value="1"/>
</dbReference>
<dbReference type="InterPro" id="IPR036388">
    <property type="entry name" value="WH-like_DNA-bd_sf"/>
</dbReference>
<dbReference type="InterPro" id="IPR036421">
    <property type="entry name" value="Fe_dep_repressor_sf"/>
</dbReference>
<dbReference type="GO" id="GO:0003677">
    <property type="term" value="F:DNA binding"/>
    <property type="evidence" value="ECO:0007669"/>
    <property type="project" value="UniProtKB-KW"/>
</dbReference>
<organism evidence="6 7">
    <name type="scientific">[Clostridium] ultunense Esp</name>
    <dbReference type="NCBI Taxonomy" id="1288971"/>
    <lineage>
        <taxon>Bacteria</taxon>
        <taxon>Bacillati</taxon>
        <taxon>Bacillota</taxon>
        <taxon>Tissierellia</taxon>
        <taxon>Tissierellales</taxon>
        <taxon>Tepidimicrobiaceae</taxon>
        <taxon>Schnuerera</taxon>
    </lineage>
</organism>
<dbReference type="PROSITE" id="PS50944">
    <property type="entry name" value="HTH_DTXR"/>
    <property type="match status" value="1"/>
</dbReference>
<accession>M1YQK9</accession>
<dbReference type="Gene3D" id="1.10.60.10">
    <property type="entry name" value="Iron dependent repressor, metal binding and dimerisation domain"/>
    <property type="match status" value="1"/>
</dbReference>
<dbReference type="GO" id="GO:0003700">
    <property type="term" value="F:DNA-binding transcription factor activity"/>
    <property type="evidence" value="ECO:0007669"/>
    <property type="project" value="InterPro"/>
</dbReference>
<dbReference type="InterPro" id="IPR022689">
    <property type="entry name" value="Iron_dep_repressor"/>
</dbReference>
<dbReference type="Gene3D" id="1.10.10.10">
    <property type="entry name" value="Winged helix-like DNA-binding domain superfamily/Winged helix DNA-binding domain"/>
    <property type="match status" value="1"/>
</dbReference>
<evidence type="ECO:0000313" key="6">
    <source>
        <dbReference type="EMBL" id="SHD75845.1"/>
    </source>
</evidence>
<dbReference type="InterPro" id="IPR001367">
    <property type="entry name" value="Fe_dep_repressor"/>
</dbReference>
<keyword evidence="2" id="KW-0805">Transcription regulation</keyword>
<name>M1YQK9_9FIRM</name>
<evidence type="ECO:0000313" key="7">
    <source>
        <dbReference type="Proteomes" id="UP000245423"/>
    </source>
</evidence>
<dbReference type="InterPro" id="IPR036390">
    <property type="entry name" value="WH_DNA-bd_sf"/>
</dbReference>
<reference evidence="6 7" key="1">
    <citation type="submission" date="2016-11" db="EMBL/GenBank/DDBJ databases">
        <authorList>
            <person name="Manzoor S."/>
        </authorList>
    </citation>
    <scope>NUCLEOTIDE SEQUENCE [LARGE SCALE GENOMIC DNA]</scope>
    <source>
        <strain evidence="6">Clostridium ultunense strain Esp</strain>
    </source>
</reference>
<dbReference type="HOGENOM" id="CLU_069532_3_0_9"/>
<evidence type="ECO:0000256" key="4">
    <source>
        <dbReference type="ARBA" id="ARBA00023163"/>
    </source>
</evidence>
<evidence type="ECO:0000256" key="2">
    <source>
        <dbReference type="ARBA" id="ARBA00023015"/>
    </source>
</evidence>